<dbReference type="Proteomes" id="UP000246073">
    <property type="component" value="Unassembled WGS sequence"/>
</dbReference>
<gene>
    <name evidence="1" type="ORF">OHAE_5218</name>
</gene>
<protein>
    <submittedName>
        <fullName evidence="1">Uncharacterized protein</fullName>
    </submittedName>
</protein>
<evidence type="ECO:0000313" key="2">
    <source>
        <dbReference type="Proteomes" id="UP000246073"/>
    </source>
</evidence>
<accession>A0A2P9HET9</accession>
<organism evidence="1 2">
    <name type="scientific">Ochrobactrum soli</name>
    <dbReference type="NCBI Taxonomy" id="2448455"/>
    <lineage>
        <taxon>Bacteria</taxon>
        <taxon>Pseudomonadati</taxon>
        <taxon>Pseudomonadota</taxon>
        <taxon>Alphaproteobacteria</taxon>
        <taxon>Hyphomicrobiales</taxon>
        <taxon>Brucellaceae</taxon>
        <taxon>Brucella/Ochrobactrum group</taxon>
        <taxon>Ochrobactrum</taxon>
    </lineage>
</organism>
<proteinExistence type="predicted"/>
<name>A0A2P9HET9_9HYPH</name>
<dbReference type="EMBL" id="OOFM01000003">
    <property type="protein sequence ID" value="SPL62611.1"/>
    <property type="molecule type" value="Genomic_DNA"/>
</dbReference>
<evidence type="ECO:0000313" key="1">
    <source>
        <dbReference type="EMBL" id="SPL62611.1"/>
    </source>
</evidence>
<sequence length="39" mass="4095">MAAGTIIVGMTRVLLVISHLARNSEMGIFRPIGDPGNEG</sequence>
<reference evidence="2" key="1">
    <citation type="submission" date="2017-12" db="EMBL/GenBank/DDBJ databases">
        <authorList>
            <person name="Diaz M."/>
        </authorList>
    </citation>
    <scope>NUCLEOTIDE SEQUENCE [LARGE SCALE GENOMIC DNA]</scope>
    <source>
        <strain evidence="2">FI11154</strain>
    </source>
</reference>
<dbReference type="AlphaFoldDB" id="A0A2P9HET9"/>